<accession>A0ACC0BEC2</accession>
<sequence length="505" mass="57524">MNESWRMRMGMPTTMSSSSAAAVADKSNLPRRRRSTEDITHRQSSEGSIMEPEDFKDVFGGPPRTVMSRQFSTSTDNDYFPRYSFYEEIFRPIDEINQNSGHDFSVRSGRNLPEFRIPAGRKSNRFEGFYGDIFGWNEEEVKRSRTRSKTSSSSVLSSEDLSPLRPAIGGGNLGDGDVSLFASKLRPINVPRRCNLVNREIHEEEHQKQEAIPSYSSNSPSHSMEYDYIDNLRNNSNYGFCQRNPSPETISIDQPNSYGSFKATLDDLELNSPSSVVSSLCQIQDQEAMTFRTDQNDQMIQEDGTELEEEEDEVMSSYVIEISGEHSRDGVNEAIGVDEAIAWAKEKFQTHCSVENANADQFSDGQKLDGNVSATAQEDEEGDHWINAEEKQQMDTKRMEMEMEMEMELFEEKIRLWSTGKEADIRLLLSTLHHILWEDSGWLAVPLTNIIESSQVKKAYQKARLLLHPDKLQQRGATFLQKYVAKKAFPILQDAWAAFISQDVF</sequence>
<proteinExistence type="predicted"/>
<comment type="caution">
    <text evidence="1">The sequence shown here is derived from an EMBL/GenBank/DDBJ whole genome shotgun (WGS) entry which is preliminary data.</text>
</comment>
<name>A0ACC0BEC2_CATRO</name>
<gene>
    <name evidence="1" type="ORF">M9H77_11358</name>
</gene>
<evidence type="ECO:0000313" key="1">
    <source>
        <dbReference type="EMBL" id="KAI5670994.1"/>
    </source>
</evidence>
<protein>
    <submittedName>
        <fullName evidence="1">Uncharacterized protein</fullName>
    </submittedName>
</protein>
<reference evidence="2" key="1">
    <citation type="journal article" date="2023" name="Nat. Plants">
        <title>Single-cell RNA sequencing provides a high-resolution roadmap for understanding the multicellular compartmentation of specialized metabolism.</title>
        <authorList>
            <person name="Sun S."/>
            <person name="Shen X."/>
            <person name="Li Y."/>
            <person name="Li Y."/>
            <person name="Wang S."/>
            <person name="Li R."/>
            <person name="Zhang H."/>
            <person name="Shen G."/>
            <person name="Guo B."/>
            <person name="Wei J."/>
            <person name="Xu J."/>
            <person name="St-Pierre B."/>
            <person name="Chen S."/>
            <person name="Sun C."/>
        </authorList>
    </citation>
    <scope>NUCLEOTIDE SEQUENCE [LARGE SCALE GENOMIC DNA]</scope>
</reference>
<dbReference type="Proteomes" id="UP001060085">
    <property type="component" value="Linkage Group LG03"/>
</dbReference>
<dbReference type="EMBL" id="CM044703">
    <property type="protein sequence ID" value="KAI5670994.1"/>
    <property type="molecule type" value="Genomic_DNA"/>
</dbReference>
<keyword evidence="2" id="KW-1185">Reference proteome</keyword>
<organism evidence="1 2">
    <name type="scientific">Catharanthus roseus</name>
    <name type="common">Madagascar periwinkle</name>
    <name type="synonym">Vinca rosea</name>
    <dbReference type="NCBI Taxonomy" id="4058"/>
    <lineage>
        <taxon>Eukaryota</taxon>
        <taxon>Viridiplantae</taxon>
        <taxon>Streptophyta</taxon>
        <taxon>Embryophyta</taxon>
        <taxon>Tracheophyta</taxon>
        <taxon>Spermatophyta</taxon>
        <taxon>Magnoliopsida</taxon>
        <taxon>eudicotyledons</taxon>
        <taxon>Gunneridae</taxon>
        <taxon>Pentapetalae</taxon>
        <taxon>asterids</taxon>
        <taxon>lamiids</taxon>
        <taxon>Gentianales</taxon>
        <taxon>Apocynaceae</taxon>
        <taxon>Rauvolfioideae</taxon>
        <taxon>Vinceae</taxon>
        <taxon>Catharanthinae</taxon>
        <taxon>Catharanthus</taxon>
    </lineage>
</organism>
<evidence type="ECO:0000313" key="2">
    <source>
        <dbReference type="Proteomes" id="UP001060085"/>
    </source>
</evidence>